<organism evidence="6 7">
    <name type="scientific">Acaryochloris thomasi RCC1774</name>
    <dbReference type="NCBI Taxonomy" id="1764569"/>
    <lineage>
        <taxon>Bacteria</taxon>
        <taxon>Bacillati</taxon>
        <taxon>Cyanobacteriota</taxon>
        <taxon>Cyanophyceae</taxon>
        <taxon>Acaryochloridales</taxon>
        <taxon>Acaryochloridaceae</taxon>
        <taxon>Acaryochloris</taxon>
        <taxon>Acaryochloris thomasi</taxon>
    </lineage>
</organism>
<dbReference type="Gene3D" id="3.30.559.10">
    <property type="entry name" value="Chloramphenicol acetyltransferase-like domain"/>
    <property type="match status" value="1"/>
</dbReference>
<dbReference type="PANTHER" id="PTHR45527:SF1">
    <property type="entry name" value="FATTY ACID SYNTHASE"/>
    <property type="match status" value="1"/>
</dbReference>
<evidence type="ECO:0000259" key="5">
    <source>
        <dbReference type="PROSITE" id="PS50075"/>
    </source>
</evidence>
<dbReference type="GO" id="GO:0008610">
    <property type="term" value="P:lipid biosynthetic process"/>
    <property type="evidence" value="ECO:0007669"/>
    <property type="project" value="UniProtKB-ARBA"/>
</dbReference>
<dbReference type="PROSITE" id="PS50075">
    <property type="entry name" value="CARRIER"/>
    <property type="match status" value="1"/>
</dbReference>
<dbReference type="Proteomes" id="UP000248857">
    <property type="component" value="Unassembled WGS sequence"/>
</dbReference>
<evidence type="ECO:0000256" key="4">
    <source>
        <dbReference type="ARBA" id="ARBA00022553"/>
    </source>
</evidence>
<proteinExistence type="inferred from homology"/>
<sequence>MQSQTLSGFQLSTQQRQLWSLQTEQAHCNQILVSLKGDLDRGKLRQALETVVKRHESLRTIFRQPATLTMPLQVVEPQAPVSLQRVEENITLEQAIADIRQQPHTLEQLPVIKAVLGGQAKEYWLLLTVPALCADHHSLHLLVTELAQHYGGQRLTDSEELVQFSEFVTWQQSLENDEEASAGQDFWQRRVELPSLSAPLSRRNAPSDNQTEVHKIQLSKSVQEQLSSSPNSGAILLASWLVMLWRQTEQPDFTIGVIPQHRSDPELESGIGAFQQPLPFLGCLSESISFATLVQHVQQEWEQLEEWQDYFPGVEQKHSVGFEYQTIPLLSAGDLAFEIDRIWGSCNIPLHLTCTAQGNTFKAALYYSSSLLSQEAIKIFTSQWQAVLTHALENPEQSLGNIPLTLKQEELPSPIKIDPGTQLLDCFHQQFAQQALQKPNQTAVVYEEQQLTYQALEQRANQLAHALQHCGAGPDIPVALYLERSVDAVVAILAILKSGSAYLPLDPALPTAGLAFRLEDAKVPVIITQTELLPNLPSDSPPIFCLEAEQERLQQYPIKPPQSQATPENLAYLIYTSGSTGQPKPVAVEHRQLMTYVYGIIERLQLPPSASYASVSTLAADLGHTMLFPSLCQGGTLHLLATERVCDSQAFADYCQQQQIACLKIVPSHLQALLKGPSPSGVLPQQRLILGGEVCRWSLIESIMALQPHCQIFNHYGPTETTVGVMTEAVTTESIAEAISATVPLGIPLDGVQVYVLDAHQKPVPIGVPGEVYVGGRTVGRGYLNRPQLTTERFITLPVGINSAEERLYKTGDRARLLPDGSYEFLGRIDQQVKLHGFRIELGEIEAVLTQHDAVKETVVVVREDQRDNPMLVAYVVRTKTVTDTADLRQYLQTQLPDYMIPSLLVVLKILPLTTNGKVNRQALPIPEKVRPELSQNFVAPRTETEVAIATIWCDILQLETVGVTDNFFDLGGHSLLATQVLSRLRETFQIELPLRRLFDAHTVAEIADVIEEVLIAEIEALSDDEAEEQLNAS</sequence>
<dbReference type="InterPro" id="IPR009081">
    <property type="entry name" value="PP-bd_ACP"/>
</dbReference>
<dbReference type="Gene3D" id="1.10.1200.10">
    <property type="entry name" value="ACP-like"/>
    <property type="match status" value="1"/>
</dbReference>
<dbReference type="Pfam" id="PF13193">
    <property type="entry name" value="AMP-binding_C"/>
    <property type="match status" value="1"/>
</dbReference>
<evidence type="ECO:0000313" key="7">
    <source>
        <dbReference type="Proteomes" id="UP000248857"/>
    </source>
</evidence>
<dbReference type="CDD" id="cd05930">
    <property type="entry name" value="A_NRPS"/>
    <property type="match status" value="1"/>
</dbReference>
<dbReference type="NCBIfam" id="TIGR01733">
    <property type="entry name" value="AA-adenyl-dom"/>
    <property type="match status" value="1"/>
</dbReference>
<dbReference type="FunFam" id="3.30.300.30:FF:000010">
    <property type="entry name" value="Enterobactin synthetase component F"/>
    <property type="match status" value="1"/>
</dbReference>
<evidence type="ECO:0000313" key="6">
    <source>
        <dbReference type="EMBL" id="PZD72648.1"/>
    </source>
</evidence>
<dbReference type="InterPro" id="IPR001242">
    <property type="entry name" value="Condensation_dom"/>
</dbReference>
<comment type="similarity">
    <text evidence="2">Belongs to the ATP-dependent AMP-binding enzyme family.</text>
</comment>
<dbReference type="FunFam" id="1.10.1200.10:FF:000005">
    <property type="entry name" value="Nonribosomal peptide synthetase 1"/>
    <property type="match status" value="1"/>
</dbReference>
<dbReference type="SMART" id="SM00823">
    <property type="entry name" value="PKS_PP"/>
    <property type="match status" value="1"/>
</dbReference>
<keyword evidence="7" id="KW-1185">Reference proteome</keyword>
<dbReference type="PROSITE" id="PS00012">
    <property type="entry name" value="PHOSPHOPANTETHEINE"/>
    <property type="match status" value="1"/>
</dbReference>
<dbReference type="Pfam" id="PF00668">
    <property type="entry name" value="Condensation"/>
    <property type="match status" value="1"/>
</dbReference>
<dbReference type="Pfam" id="PF00550">
    <property type="entry name" value="PP-binding"/>
    <property type="match status" value="1"/>
</dbReference>
<dbReference type="Gene3D" id="2.30.38.10">
    <property type="entry name" value="Luciferase, Domain 3"/>
    <property type="match status" value="1"/>
</dbReference>
<dbReference type="InterPro" id="IPR006162">
    <property type="entry name" value="Ppantetheine_attach_site"/>
</dbReference>
<dbReference type="Gene3D" id="3.30.559.30">
    <property type="entry name" value="Nonribosomal peptide synthetase, condensation domain"/>
    <property type="match status" value="1"/>
</dbReference>
<feature type="domain" description="Carrier" evidence="5">
    <location>
        <begin position="940"/>
        <end position="1015"/>
    </location>
</feature>
<name>A0A2W1JGG6_9CYAN</name>
<dbReference type="Pfam" id="PF00501">
    <property type="entry name" value="AMP-binding"/>
    <property type="match status" value="1"/>
</dbReference>
<protein>
    <submittedName>
        <fullName evidence="6">Linear gramicidin synthase subunit D</fullName>
    </submittedName>
</protein>
<dbReference type="InterPro" id="IPR025110">
    <property type="entry name" value="AMP-bd_C"/>
</dbReference>
<dbReference type="InterPro" id="IPR036736">
    <property type="entry name" value="ACP-like_sf"/>
</dbReference>
<keyword evidence="3" id="KW-0596">Phosphopantetheine</keyword>
<dbReference type="OrthoDB" id="9765680at2"/>
<dbReference type="SUPFAM" id="SSF47336">
    <property type="entry name" value="ACP-like"/>
    <property type="match status" value="1"/>
</dbReference>
<dbReference type="PANTHER" id="PTHR45527">
    <property type="entry name" value="NONRIBOSOMAL PEPTIDE SYNTHETASE"/>
    <property type="match status" value="1"/>
</dbReference>
<keyword evidence="4" id="KW-0597">Phosphoprotein</keyword>
<dbReference type="Gene3D" id="3.40.50.980">
    <property type="match status" value="2"/>
</dbReference>
<dbReference type="GO" id="GO:0044550">
    <property type="term" value="P:secondary metabolite biosynthetic process"/>
    <property type="evidence" value="ECO:0007669"/>
    <property type="project" value="TreeGrafter"/>
</dbReference>
<dbReference type="AlphaFoldDB" id="A0A2W1JGG6"/>
<dbReference type="PROSITE" id="PS00455">
    <property type="entry name" value="AMP_BINDING"/>
    <property type="match status" value="1"/>
</dbReference>
<dbReference type="InterPro" id="IPR045851">
    <property type="entry name" value="AMP-bd_C_sf"/>
</dbReference>
<dbReference type="RefSeq" id="WP_110986920.1">
    <property type="nucleotide sequence ID" value="NZ_CAWNWM010000009.1"/>
</dbReference>
<dbReference type="GO" id="GO:0003824">
    <property type="term" value="F:catalytic activity"/>
    <property type="evidence" value="ECO:0007669"/>
    <property type="project" value="InterPro"/>
</dbReference>
<evidence type="ECO:0000256" key="1">
    <source>
        <dbReference type="ARBA" id="ARBA00001957"/>
    </source>
</evidence>
<dbReference type="EMBL" id="PQWO01000009">
    <property type="protein sequence ID" value="PZD72648.1"/>
    <property type="molecule type" value="Genomic_DNA"/>
</dbReference>
<dbReference type="InterPro" id="IPR010071">
    <property type="entry name" value="AA_adenyl_dom"/>
</dbReference>
<dbReference type="InterPro" id="IPR020806">
    <property type="entry name" value="PKS_PP-bd"/>
</dbReference>
<dbReference type="SUPFAM" id="SSF56801">
    <property type="entry name" value="Acetyl-CoA synthetase-like"/>
    <property type="match status" value="1"/>
</dbReference>
<dbReference type="GO" id="GO:0005737">
    <property type="term" value="C:cytoplasm"/>
    <property type="evidence" value="ECO:0007669"/>
    <property type="project" value="TreeGrafter"/>
</dbReference>
<dbReference type="Gene3D" id="3.30.300.30">
    <property type="match status" value="1"/>
</dbReference>
<comment type="cofactor">
    <cofactor evidence="1">
        <name>pantetheine 4'-phosphate</name>
        <dbReference type="ChEBI" id="CHEBI:47942"/>
    </cofactor>
</comment>
<dbReference type="SUPFAM" id="SSF52777">
    <property type="entry name" value="CoA-dependent acyltransferases"/>
    <property type="match status" value="2"/>
</dbReference>
<reference evidence="6 7" key="1">
    <citation type="journal article" date="2018" name="Sci. Rep.">
        <title>A novel species of the marine cyanobacterium Acaryochloris with a unique pigment content and lifestyle.</title>
        <authorList>
            <person name="Partensky F."/>
            <person name="Six C."/>
            <person name="Ratin M."/>
            <person name="Garczarek L."/>
            <person name="Vaulot D."/>
            <person name="Probert I."/>
            <person name="Calteau A."/>
            <person name="Gourvil P."/>
            <person name="Marie D."/>
            <person name="Grebert T."/>
            <person name="Bouchier C."/>
            <person name="Le Panse S."/>
            <person name="Gachenot M."/>
            <person name="Rodriguez F."/>
            <person name="Garrido J.L."/>
        </authorList>
    </citation>
    <scope>NUCLEOTIDE SEQUENCE [LARGE SCALE GENOMIC DNA]</scope>
    <source>
        <strain evidence="6 7">RCC1774</strain>
    </source>
</reference>
<dbReference type="InterPro" id="IPR000873">
    <property type="entry name" value="AMP-dep_synth/lig_dom"/>
</dbReference>
<comment type="caution">
    <text evidence="6">The sequence shown here is derived from an EMBL/GenBank/DDBJ whole genome shotgun (WGS) entry which is preliminary data.</text>
</comment>
<dbReference type="GO" id="GO:0031177">
    <property type="term" value="F:phosphopantetheine binding"/>
    <property type="evidence" value="ECO:0007669"/>
    <property type="project" value="InterPro"/>
</dbReference>
<dbReference type="InterPro" id="IPR023213">
    <property type="entry name" value="CAT-like_dom_sf"/>
</dbReference>
<dbReference type="InterPro" id="IPR020845">
    <property type="entry name" value="AMP-binding_CS"/>
</dbReference>
<dbReference type="GO" id="GO:0043041">
    <property type="term" value="P:amino acid activation for nonribosomal peptide biosynthetic process"/>
    <property type="evidence" value="ECO:0007669"/>
    <property type="project" value="TreeGrafter"/>
</dbReference>
<accession>A0A2W1JGG6</accession>
<gene>
    <name evidence="6" type="primary">lgrD_5</name>
    <name evidence="6" type="ORF">C1752_03484</name>
</gene>
<evidence type="ECO:0000256" key="3">
    <source>
        <dbReference type="ARBA" id="ARBA00022450"/>
    </source>
</evidence>
<evidence type="ECO:0000256" key="2">
    <source>
        <dbReference type="ARBA" id="ARBA00006432"/>
    </source>
</evidence>
<dbReference type="FunFam" id="3.40.50.980:FF:000001">
    <property type="entry name" value="Non-ribosomal peptide synthetase"/>
    <property type="match status" value="1"/>
</dbReference>